<feature type="transmembrane region" description="Helical" evidence="1">
    <location>
        <begin position="27"/>
        <end position="47"/>
    </location>
</feature>
<reference evidence="3" key="1">
    <citation type="journal article" date="2019" name="Int. J. Syst. Evol. Microbiol.">
        <title>The Global Catalogue of Microorganisms (GCM) 10K type strain sequencing project: providing services to taxonomists for standard genome sequencing and annotation.</title>
        <authorList>
            <consortium name="The Broad Institute Genomics Platform"/>
            <consortium name="The Broad Institute Genome Sequencing Center for Infectious Disease"/>
            <person name="Wu L."/>
            <person name="Ma J."/>
        </authorList>
    </citation>
    <scope>NUCLEOTIDE SEQUENCE [LARGE SCALE GENOMIC DNA]</scope>
    <source>
        <strain evidence="3">JCM 16545</strain>
    </source>
</reference>
<keyword evidence="3" id="KW-1185">Reference proteome</keyword>
<feature type="transmembrane region" description="Helical" evidence="1">
    <location>
        <begin position="53"/>
        <end position="73"/>
    </location>
</feature>
<evidence type="ECO:0000313" key="2">
    <source>
        <dbReference type="EMBL" id="MFD2275003.1"/>
    </source>
</evidence>
<dbReference type="Proteomes" id="UP001597297">
    <property type="component" value="Unassembled WGS sequence"/>
</dbReference>
<keyword evidence="1" id="KW-0472">Membrane</keyword>
<dbReference type="RefSeq" id="WP_377096099.1">
    <property type="nucleotide sequence ID" value="NZ_JBHSJM010000001.1"/>
</dbReference>
<keyword evidence="1" id="KW-1133">Transmembrane helix</keyword>
<dbReference type="PANTHER" id="PTHR34351:SF1">
    <property type="entry name" value="SLR1927 PROTEIN"/>
    <property type="match status" value="1"/>
</dbReference>
<name>A0ABW5DXQ7_9BACT</name>
<proteinExistence type="predicted"/>
<evidence type="ECO:0000256" key="1">
    <source>
        <dbReference type="SAM" id="Phobius"/>
    </source>
</evidence>
<accession>A0ABW5DXQ7</accession>
<dbReference type="EMBL" id="JBHUJC010000001">
    <property type="protein sequence ID" value="MFD2275003.1"/>
    <property type="molecule type" value="Genomic_DNA"/>
</dbReference>
<comment type="caution">
    <text evidence="2">The sequence shown here is derived from an EMBL/GenBank/DDBJ whole genome shotgun (WGS) entry which is preliminary data.</text>
</comment>
<organism evidence="2 3">
    <name type="scientific">Rubritalea spongiae</name>
    <dbReference type="NCBI Taxonomy" id="430797"/>
    <lineage>
        <taxon>Bacteria</taxon>
        <taxon>Pseudomonadati</taxon>
        <taxon>Verrucomicrobiota</taxon>
        <taxon>Verrucomicrobiia</taxon>
        <taxon>Verrucomicrobiales</taxon>
        <taxon>Rubritaleaceae</taxon>
        <taxon>Rubritalea</taxon>
    </lineage>
</organism>
<sequence length="451" mass="51101">MNQTIQRRLYKLYSSSSRSSFGLRNRISSLGWIVVCGLPLCAFMASMYPRDTFFQLLGVVSAVCIAAFVSVLLRKAQLKVRRLLPRHASVGRPLEYTVEYTNLAKRGLNNFYMLDLAPDPTPSMDVFLHATEPGEEKRNAFDRFFLAYRWNWLKSRFLLMKSKLFLANSVGGEKCGKVRVELLPLRRGVIHLQNMRVVLPDALGLFQRVKRVDQEEDILIVLPKRYRMDSFDFAGQARSQVGGDSSTSTQGQSGEFVSLREYRPGDPPKHIHWPSWGRTGKPILKEYEEMFFPRYGLVLDTAVRAEQEEVFEELVSVAATLTSEMDTDQSLIDVMFIQQGAKVQTVGKNVERVEAMLELLASVEIDPVADWAALKNAVLKHADDLTTCFLVFGDWDDERENFLQSLSSFGISLVVLVVQDEENPVKLNSDYTEITLLNVGEIEQGLASIHL</sequence>
<keyword evidence="1" id="KW-0812">Transmembrane</keyword>
<protein>
    <submittedName>
        <fullName evidence="2">DUF58 domain-containing protein</fullName>
    </submittedName>
</protein>
<evidence type="ECO:0000313" key="3">
    <source>
        <dbReference type="Proteomes" id="UP001597297"/>
    </source>
</evidence>
<gene>
    <name evidence="2" type="ORF">ACFSQZ_00850</name>
</gene>
<dbReference type="PANTHER" id="PTHR34351">
    <property type="entry name" value="SLR1927 PROTEIN-RELATED"/>
    <property type="match status" value="1"/>
</dbReference>